<feature type="region of interest" description="Disordered" evidence="3">
    <location>
        <begin position="27"/>
        <end position="122"/>
    </location>
</feature>
<keyword evidence="2" id="KW-0143">Chaperone</keyword>
<dbReference type="PROSITE" id="PS50076">
    <property type="entry name" value="DNAJ_2"/>
    <property type="match status" value="1"/>
</dbReference>
<evidence type="ECO:0000256" key="3">
    <source>
        <dbReference type="SAM" id="MobiDB-lite"/>
    </source>
</evidence>
<dbReference type="PRINTS" id="PR00625">
    <property type="entry name" value="JDOMAIN"/>
</dbReference>
<feature type="transmembrane region" description="Helical" evidence="4">
    <location>
        <begin position="175"/>
        <end position="205"/>
    </location>
</feature>
<dbReference type="Pfam" id="PF00226">
    <property type="entry name" value="DnaJ"/>
    <property type="match status" value="1"/>
</dbReference>
<dbReference type="SUPFAM" id="SSF46565">
    <property type="entry name" value="Chaperone J-domain"/>
    <property type="match status" value="1"/>
</dbReference>
<dbReference type="AlphaFoldDB" id="B2A1X3"/>
<dbReference type="Proteomes" id="UP000001683">
    <property type="component" value="Chromosome"/>
</dbReference>
<dbReference type="SMART" id="SM00271">
    <property type="entry name" value="DnaJ"/>
    <property type="match status" value="1"/>
</dbReference>
<dbReference type="InterPro" id="IPR051938">
    <property type="entry name" value="Apopto_cytoskel_mod"/>
</dbReference>
<keyword evidence="1" id="KW-0235">DNA replication</keyword>
<dbReference type="GO" id="GO:0006260">
    <property type="term" value="P:DNA replication"/>
    <property type="evidence" value="ECO:0007669"/>
    <property type="project" value="UniProtKB-KW"/>
</dbReference>
<keyword evidence="6" id="KW-0346">Stress response</keyword>
<dbReference type="STRING" id="457570.Nther_2614"/>
<evidence type="ECO:0000256" key="2">
    <source>
        <dbReference type="ARBA" id="ARBA00023186"/>
    </source>
</evidence>
<evidence type="ECO:0000313" key="7">
    <source>
        <dbReference type="Proteomes" id="UP000001683"/>
    </source>
</evidence>
<accession>B2A1X3</accession>
<feature type="domain" description="J" evidence="5">
    <location>
        <begin position="3"/>
        <end position="71"/>
    </location>
</feature>
<feature type="compositionally biased region" description="Basic and acidic residues" evidence="3">
    <location>
        <begin position="61"/>
        <end position="72"/>
    </location>
</feature>
<feature type="compositionally biased region" description="Basic and acidic residues" evidence="3">
    <location>
        <begin position="27"/>
        <end position="49"/>
    </location>
</feature>
<keyword evidence="4" id="KW-0472">Membrane</keyword>
<dbReference type="InParanoid" id="B2A1X3"/>
<name>B2A1X3_NATTJ</name>
<feature type="transmembrane region" description="Helical" evidence="4">
    <location>
        <begin position="217"/>
        <end position="243"/>
    </location>
</feature>
<dbReference type="CDD" id="cd06257">
    <property type="entry name" value="DnaJ"/>
    <property type="match status" value="1"/>
</dbReference>
<dbReference type="PANTHER" id="PTHR44145:SF3">
    <property type="entry name" value="DNAJ HOMOLOG SUBFAMILY A MEMBER 3, MITOCHONDRIAL"/>
    <property type="match status" value="1"/>
</dbReference>
<proteinExistence type="predicted"/>
<dbReference type="EMBL" id="CP001034">
    <property type="protein sequence ID" value="ACB86170.1"/>
    <property type="molecule type" value="Genomic_DNA"/>
</dbReference>
<dbReference type="RefSeq" id="WP_012449010.1">
    <property type="nucleotide sequence ID" value="NC_010718.1"/>
</dbReference>
<evidence type="ECO:0000256" key="1">
    <source>
        <dbReference type="ARBA" id="ARBA00022705"/>
    </source>
</evidence>
<evidence type="ECO:0000256" key="4">
    <source>
        <dbReference type="SAM" id="Phobius"/>
    </source>
</evidence>
<organism evidence="6 7">
    <name type="scientific">Natranaerobius thermophilus (strain ATCC BAA-1301 / DSM 18059 / JW/NM-WN-LF)</name>
    <dbReference type="NCBI Taxonomy" id="457570"/>
    <lineage>
        <taxon>Bacteria</taxon>
        <taxon>Bacillati</taxon>
        <taxon>Bacillota</taxon>
        <taxon>Clostridia</taxon>
        <taxon>Natranaerobiales</taxon>
        <taxon>Natranaerobiaceae</taxon>
        <taxon>Natranaerobius</taxon>
    </lineage>
</organism>
<dbReference type="KEGG" id="nth:Nther_2614"/>
<dbReference type="PANTHER" id="PTHR44145">
    <property type="entry name" value="DNAJ HOMOLOG SUBFAMILY A MEMBER 3, MITOCHONDRIAL"/>
    <property type="match status" value="1"/>
</dbReference>
<gene>
    <name evidence="6" type="ordered locus">Nther_2614</name>
</gene>
<dbReference type="eggNOG" id="COG1263">
    <property type="taxonomic scope" value="Bacteria"/>
</dbReference>
<evidence type="ECO:0000259" key="5">
    <source>
        <dbReference type="PROSITE" id="PS50076"/>
    </source>
</evidence>
<protein>
    <submittedName>
        <fullName evidence="6">Heat shock protein DnaJ domain protein</fullName>
    </submittedName>
</protein>
<keyword evidence="4" id="KW-1133">Transmembrane helix</keyword>
<dbReference type="eggNOG" id="COG0484">
    <property type="taxonomic scope" value="Bacteria"/>
</dbReference>
<dbReference type="InterPro" id="IPR036869">
    <property type="entry name" value="J_dom_sf"/>
</dbReference>
<dbReference type="Gene3D" id="1.10.287.110">
    <property type="entry name" value="DnaJ domain"/>
    <property type="match status" value="1"/>
</dbReference>
<evidence type="ECO:0000313" key="6">
    <source>
        <dbReference type="EMBL" id="ACB86170.1"/>
    </source>
</evidence>
<dbReference type="InterPro" id="IPR001623">
    <property type="entry name" value="DnaJ_domain"/>
</dbReference>
<dbReference type="HOGENOM" id="CLU_952564_0_0_9"/>
<keyword evidence="4" id="KW-0812">Transmembrane</keyword>
<reference evidence="6 7" key="1">
    <citation type="submission" date="2008-04" db="EMBL/GenBank/DDBJ databases">
        <title>Complete sequence of chromosome of Natranaerobius thermophilus JW/NM-WN-LF.</title>
        <authorList>
            <consortium name="US DOE Joint Genome Institute"/>
            <person name="Copeland A."/>
            <person name="Lucas S."/>
            <person name="Lapidus A."/>
            <person name="Glavina del Rio T."/>
            <person name="Dalin E."/>
            <person name="Tice H."/>
            <person name="Bruce D."/>
            <person name="Goodwin L."/>
            <person name="Pitluck S."/>
            <person name="Chertkov O."/>
            <person name="Brettin T."/>
            <person name="Detter J.C."/>
            <person name="Han C."/>
            <person name="Kuske C.R."/>
            <person name="Schmutz J."/>
            <person name="Larimer F."/>
            <person name="Land M."/>
            <person name="Hauser L."/>
            <person name="Kyrpides N."/>
            <person name="Lykidis A."/>
            <person name="Mesbah N.M."/>
            <person name="Wiegel J."/>
        </authorList>
    </citation>
    <scope>NUCLEOTIDE SEQUENCE [LARGE SCALE GENOMIC DNA]</scope>
    <source>
        <strain evidence="7">ATCC BAA-1301 / DSM 18059 / JW/NM-WN-LF</strain>
    </source>
</reference>
<reference evidence="6 7" key="2">
    <citation type="journal article" date="2011" name="J. Bacteriol.">
        <title>Complete genome sequence of the anaerobic, halophilic alkalithermophile Natranaerobius thermophilus JW/NM-WN-LF.</title>
        <authorList>
            <person name="Zhao B."/>
            <person name="Mesbah N.M."/>
            <person name="Dalin E."/>
            <person name="Goodwin L."/>
            <person name="Nolan M."/>
            <person name="Pitluck S."/>
            <person name="Chertkov O."/>
            <person name="Brettin T.S."/>
            <person name="Han J."/>
            <person name="Larimer F.W."/>
            <person name="Land M.L."/>
            <person name="Hauser L."/>
            <person name="Kyrpides N."/>
            <person name="Wiegel J."/>
        </authorList>
    </citation>
    <scope>NUCLEOTIDE SEQUENCE [LARGE SCALE GENOMIC DNA]</scope>
    <source>
        <strain evidence="7">ATCC BAA-1301 / DSM 18059 / JW/NM-WN-LF</strain>
    </source>
</reference>
<feature type="compositionally biased region" description="Low complexity" evidence="3">
    <location>
        <begin position="74"/>
        <end position="120"/>
    </location>
</feature>
<keyword evidence="7" id="KW-1185">Reference proteome</keyword>
<sequence>MANYYEILGVSRDADKDQIEKAYRQLAKEYHPDKHKDNPLAHLAEDKMKQFNQAYEVLSDPNKRQKYDERIKNQQGQGSSGTGKQQASGSSNFSDGNAGSNSGAKGSQQSQGSQRGQKGNFVACNEHPDRPAVSGCGFCNIPLCQECYHRFNIVSCPDCLLEYNRGYLNELKKPLISTGIAAVIGFILGLSSNFGMAILGMLYAIGLYWGWHWVKEGIFYGALSGFAFGPIGIFTSLVMLLMFGWIPGVIRALTHIIPAAYKLYTEAPKVKEAEEYIMSIKNESTNTGQAAD</sequence>